<dbReference type="SUPFAM" id="SSF160631">
    <property type="entry name" value="SMI1/KNR4-like"/>
    <property type="match status" value="1"/>
</dbReference>
<dbReference type="InterPro" id="IPR037883">
    <property type="entry name" value="Knr4/Smi1-like_sf"/>
</dbReference>
<comment type="caution">
    <text evidence="1">The sequence shown here is derived from an EMBL/GenBank/DDBJ whole genome shotgun (WGS) entry which is preliminary data.</text>
</comment>
<name>A0ABW8L4S1_9GAMM</name>
<dbReference type="RefSeq" id="WP_182768401.1">
    <property type="nucleotide sequence ID" value="NZ_JBJDOT010000037.1"/>
</dbReference>
<dbReference type="Pfam" id="PF14567">
    <property type="entry name" value="SUKH_5"/>
    <property type="match status" value="1"/>
</dbReference>
<evidence type="ECO:0000313" key="2">
    <source>
        <dbReference type="Proteomes" id="UP001620262"/>
    </source>
</evidence>
<accession>A0ABW8L4S1</accession>
<gene>
    <name evidence="1" type="ORF">ACI2JU_20095</name>
</gene>
<dbReference type="EMBL" id="JBJDOT010000037">
    <property type="protein sequence ID" value="MFK3866155.1"/>
    <property type="molecule type" value="Genomic_DNA"/>
</dbReference>
<reference evidence="1 2" key="1">
    <citation type="submission" date="2024-11" db="EMBL/GenBank/DDBJ databases">
        <title>The Natural Products Discovery Center: Release of the First 8490 Sequenced Strains for Exploring Actinobacteria Biosynthetic Diversity.</title>
        <authorList>
            <person name="Kalkreuter E."/>
            <person name="Kautsar S.A."/>
            <person name="Yang D."/>
            <person name="Bader C.D."/>
            <person name="Teijaro C.N."/>
            <person name="Fluegel L."/>
            <person name="Davis C.M."/>
            <person name="Simpson J.R."/>
            <person name="Lauterbach L."/>
            <person name="Steele A.D."/>
            <person name="Gui C."/>
            <person name="Meng S."/>
            <person name="Li G."/>
            <person name="Viehrig K."/>
            <person name="Ye F."/>
            <person name="Su P."/>
            <person name="Kiefer A.F."/>
            <person name="Nichols A."/>
            <person name="Cepeda A.J."/>
            <person name="Yan W."/>
            <person name="Fan B."/>
            <person name="Jiang Y."/>
            <person name="Adhikari A."/>
            <person name="Zheng C.-J."/>
            <person name="Schuster L."/>
            <person name="Cowan T.M."/>
            <person name="Smanski M.J."/>
            <person name="Chevrette M.G."/>
            <person name="De Carvalho L.P.S."/>
            <person name="Shen B."/>
        </authorList>
    </citation>
    <scope>NUCLEOTIDE SEQUENCE [LARGE SCALE GENOMIC DNA]</scope>
    <source>
        <strain evidence="1 2">NPDC078403</strain>
    </source>
</reference>
<proteinExistence type="predicted"/>
<organism evidence="1 2">
    <name type="scientific">Pseudoalteromonas rhizosphaerae</name>
    <dbReference type="NCBI Taxonomy" id="2518973"/>
    <lineage>
        <taxon>Bacteria</taxon>
        <taxon>Pseudomonadati</taxon>
        <taxon>Pseudomonadota</taxon>
        <taxon>Gammaproteobacteria</taxon>
        <taxon>Alteromonadales</taxon>
        <taxon>Pseudoalteromonadaceae</taxon>
        <taxon>Pseudoalteromonas</taxon>
    </lineage>
</organism>
<dbReference type="Proteomes" id="UP001620262">
    <property type="component" value="Unassembled WGS sequence"/>
</dbReference>
<dbReference type="Gene3D" id="3.40.1580.10">
    <property type="entry name" value="SMI1/KNR4-like"/>
    <property type="match status" value="1"/>
</dbReference>
<protein>
    <submittedName>
        <fullName evidence="1">SMI1/KNR4 family protein</fullName>
    </submittedName>
</protein>
<evidence type="ECO:0000313" key="1">
    <source>
        <dbReference type="EMBL" id="MFK3866155.1"/>
    </source>
</evidence>
<keyword evidence="2" id="KW-1185">Reference proteome</keyword>
<sequence length="150" mass="16932">MNKYSELIKQLDLSEHETFWQGSADLKEIALLEQLISIKLPPSLVGFLKECGGGGTIDAEVSGIEDNNATLKRGGTILGDTLDCRETFELPPHLIVIFYKENEICWCLDSNTQEKEYPLVNYNLFKKQVDGVIADSFLSFFCDYVELRTS</sequence>